<dbReference type="AlphaFoldDB" id="A0AAN6MMV9"/>
<reference evidence="1" key="2">
    <citation type="submission" date="2023-05" db="EMBL/GenBank/DDBJ databases">
        <authorList>
            <consortium name="Lawrence Berkeley National Laboratory"/>
            <person name="Steindorff A."/>
            <person name="Hensen N."/>
            <person name="Bonometti L."/>
            <person name="Westerberg I."/>
            <person name="Brannstrom I.O."/>
            <person name="Guillou S."/>
            <person name="Cros-Aarteil S."/>
            <person name="Calhoun S."/>
            <person name="Haridas S."/>
            <person name="Kuo A."/>
            <person name="Mondo S."/>
            <person name="Pangilinan J."/>
            <person name="Riley R."/>
            <person name="Labutti K."/>
            <person name="Andreopoulos B."/>
            <person name="Lipzen A."/>
            <person name="Chen C."/>
            <person name="Yanf M."/>
            <person name="Daum C."/>
            <person name="Ng V."/>
            <person name="Clum A."/>
            <person name="Ohm R."/>
            <person name="Martin F."/>
            <person name="Silar P."/>
            <person name="Natvig D."/>
            <person name="Lalanne C."/>
            <person name="Gautier V."/>
            <person name="Ament-Velasquez S.L."/>
            <person name="Kruys A."/>
            <person name="Hutchinson M.I."/>
            <person name="Powell A.J."/>
            <person name="Barry K."/>
            <person name="Miller A.N."/>
            <person name="Grigoriev I.V."/>
            <person name="Debuchy R."/>
            <person name="Gladieux P."/>
            <person name="Thoren M.H."/>
            <person name="Johannesson H."/>
        </authorList>
    </citation>
    <scope>NUCLEOTIDE SEQUENCE</scope>
    <source>
        <strain evidence="1">CBS 103.79</strain>
    </source>
</reference>
<comment type="caution">
    <text evidence="1">The sequence shown here is derived from an EMBL/GenBank/DDBJ whole genome shotgun (WGS) entry which is preliminary data.</text>
</comment>
<evidence type="ECO:0000313" key="2">
    <source>
        <dbReference type="Proteomes" id="UP001303889"/>
    </source>
</evidence>
<organism evidence="1 2">
    <name type="scientific">Staphylotrichum tortipilum</name>
    <dbReference type="NCBI Taxonomy" id="2831512"/>
    <lineage>
        <taxon>Eukaryota</taxon>
        <taxon>Fungi</taxon>
        <taxon>Dikarya</taxon>
        <taxon>Ascomycota</taxon>
        <taxon>Pezizomycotina</taxon>
        <taxon>Sordariomycetes</taxon>
        <taxon>Sordariomycetidae</taxon>
        <taxon>Sordariales</taxon>
        <taxon>Chaetomiaceae</taxon>
        <taxon>Staphylotrichum</taxon>
    </lineage>
</organism>
<dbReference type="Proteomes" id="UP001303889">
    <property type="component" value="Unassembled WGS sequence"/>
</dbReference>
<accession>A0AAN6MMV9</accession>
<evidence type="ECO:0000313" key="1">
    <source>
        <dbReference type="EMBL" id="KAK3903564.1"/>
    </source>
</evidence>
<dbReference type="EMBL" id="MU855441">
    <property type="protein sequence ID" value="KAK3903564.1"/>
    <property type="molecule type" value="Genomic_DNA"/>
</dbReference>
<gene>
    <name evidence="1" type="ORF">C8A05DRAFT_32704</name>
</gene>
<protein>
    <submittedName>
        <fullName evidence="1">Uncharacterized protein</fullName>
    </submittedName>
</protein>
<keyword evidence="2" id="KW-1185">Reference proteome</keyword>
<name>A0AAN6MMV9_9PEZI</name>
<sequence>MVRYYRCIVRPLILECATRFLNNHKASPELGSVSATERTRLVRALYRFQLYCNLFGPDPAGDRLRVDVGSVEVQFQFFGMFKSWEVEEIDCLNHLFLQARAEVSVMNKLLRRTRSRMQQYMDQAGDADIKPALDWMTQARRRVFHPLPADQAEARREVSRFTGDEEGGPPLAWAIMWQGVYSNRYGSLIPESLKLWGYVFWDGERVLRTPVKDGLLQTWKAHLPIFRAFVGNGAGW</sequence>
<proteinExistence type="predicted"/>
<reference evidence="1" key="1">
    <citation type="journal article" date="2023" name="Mol. Phylogenet. Evol.">
        <title>Genome-scale phylogeny and comparative genomics of the fungal order Sordariales.</title>
        <authorList>
            <person name="Hensen N."/>
            <person name="Bonometti L."/>
            <person name="Westerberg I."/>
            <person name="Brannstrom I.O."/>
            <person name="Guillou S."/>
            <person name="Cros-Aarteil S."/>
            <person name="Calhoun S."/>
            <person name="Haridas S."/>
            <person name="Kuo A."/>
            <person name="Mondo S."/>
            <person name="Pangilinan J."/>
            <person name="Riley R."/>
            <person name="LaButti K."/>
            <person name="Andreopoulos B."/>
            <person name="Lipzen A."/>
            <person name="Chen C."/>
            <person name="Yan M."/>
            <person name="Daum C."/>
            <person name="Ng V."/>
            <person name="Clum A."/>
            <person name="Steindorff A."/>
            <person name="Ohm R.A."/>
            <person name="Martin F."/>
            <person name="Silar P."/>
            <person name="Natvig D.O."/>
            <person name="Lalanne C."/>
            <person name="Gautier V."/>
            <person name="Ament-Velasquez S.L."/>
            <person name="Kruys A."/>
            <person name="Hutchinson M.I."/>
            <person name="Powell A.J."/>
            <person name="Barry K."/>
            <person name="Miller A.N."/>
            <person name="Grigoriev I.V."/>
            <person name="Debuchy R."/>
            <person name="Gladieux P."/>
            <person name="Hiltunen Thoren M."/>
            <person name="Johannesson H."/>
        </authorList>
    </citation>
    <scope>NUCLEOTIDE SEQUENCE</scope>
    <source>
        <strain evidence="1">CBS 103.79</strain>
    </source>
</reference>